<keyword evidence="2" id="KW-1185">Reference proteome</keyword>
<proteinExistence type="predicted"/>
<name>A0A5B7FWK3_PORTR</name>
<reference evidence="1 2" key="1">
    <citation type="submission" date="2019-05" db="EMBL/GenBank/DDBJ databases">
        <title>Another draft genome of Portunus trituberculatus and its Hox gene families provides insights of decapod evolution.</title>
        <authorList>
            <person name="Jeong J.-H."/>
            <person name="Song I."/>
            <person name="Kim S."/>
            <person name="Choi T."/>
            <person name="Kim D."/>
            <person name="Ryu S."/>
            <person name="Kim W."/>
        </authorList>
    </citation>
    <scope>NUCLEOTIDE SEQUENCE [LARGE SCALE GENOMIC DNA]</scope>
    <source>
        <tissue evidence="1">Muscle</tissue>
    </source>
</reference>
<protein>
    <submittedName>
        <fullName evidence="1">Uncharacterized protein</fullName>
    </submittedName>
</protein>
<organism evidence="1 2">
    <name type="scientific">Portunus trituberculatus</name>
    <name type="common">Swimming crab</name>
    <name type="synonym">Neptunus trituberculatus</name>
    <dbReference type="NCBI Taxonomy" id="210409"/>
    <lineage>
        <taxon>Eukaryota</taxon>
        <taxon>Metazoa</taxon>
        <taxon>Ecdysozoa</taxon>
        <taxon>Arthropoda</taxon>
        <taxon>Crustacea</taxon>
        <taxon>Multicrustacea</taxon>
        <taxon>Malacostraca</taxon>
        <taxon>Eumalacostraca</taxon>
        <taxon>Eucarida</taxon>
        <taxon>Decapoda</taxon>
        <taxon>Pleocyemata</taxon>
        <taxon>Brachyura</taxon>
        <taxon>Eubrachyura</taxon>
        <taxon>Portunoidea</taxon>
        <taxon>Portunidae</taxon>
        <taxon>Portuninae</taxon>
        <taxon>Portunus</taxon>
    </lineage>
</organism>
<dbReference type="AlphaFoldDB" id="A0A5B7FWK3"/>
<evidence type="ECO:0000313" key="1">
    <source>
        <dbReference type="EMBL" id="MPC49298.1"/>
    </source>
</evidence>
<accession>A0A5B7FWK3</accession>
<dbReference type="EMBL" id="VSRR010008784">
    <property type="protein sequence ID" value="MPC49298.1"/>
    <property type="molecule type" value="Genomic_DNA"/>
</dbReference>
<gene>
    <name evidence="1" type="ORF">E2C01_043096</name>
</gene>
<comment type="caution">
    <text evidence="1">The sequence shown here is derived from an EMBL/GenBank/DDBJ whole genome shotgun (WGS) entry which is preliminary data.</text>
</comment>
<evidence type="ECO:0000313" key="2">
    <source>
        <dbReference type="Proteomes" id="UP000324222"/>
    </source>
</evidence>
<dbReference type="Proteomes" id="UP000324222">
    <property type="component" value="Unassembled WGS sequence"/>
</dbReference>
<sequence length="68" mass="7777">MARHRRTLQGDRSCRHEFTVVALTVAFPSHIGKKFFDVVIGTNGLVKIKHSSLKVVGHVELWIHVREM</sequence>